<dbReference type="Proteomes" id="UP001501752">
    <property type="component" value="Unassembled WGS sequence"/>
</dbReference>
<comment type="caution">
    <text evidence="1">The sequence shown here is derived from an EMBL/GenBank/DDBJ whole genome shotgun (WGS) entry which is preliminary data.</text>
</comment>
<evidence type="ECO:0000313" key="1">
    <source>
        <dbReference type="EMBL" id="GAA4869055.1"/>
    </source>
</evidence>
<name>A0ABP9E4N0_9ACTN</name>
<dbReference type="RefSeq" id="WP_345699531.1">
    <property type="nucleotide sequence ID" value="NZ_BAABIS010000001.1"/>
</dbReference>
<gene>
    <name evidence="1" type="ORF">GCM10023235_54710</name>
</gene>
<dbReference type="EMBL" id="BAABIS010000001">
    <property type="protein sequence ID" value="GAA4869055.1"/>
    <property type="molecule type" value="Genomic_DNA"/>
</dbReference>
<protein>
    <submittedName>
        <fullName evidence="1">Uncharacterized protein</fullName>
    </submittedName>
</protein>
<keyword evidence="2" id="KW-1185">Reference proteome</keyword>
<sequence length="182" mass="18998">MTDPAAPVRVTVHLTGSDGPQDAPLAHGFLVDARAVLVPDPPETAADPFQRYTVRIVRDGEEGAERLPVAGLRLAALSRDAIRTSAAVLTLAEDSRYGGSVARSTPAALTESLLHHHGDLWAAYAALGYPVAHPPGHATMVGAAEEHWWLESAVEEAGRFAELICCPATSCCHDGPPPSGGA</sequence>
<reference evidence="2" key="1">
    <citation type="journal article" date="2019" name="Int. J. Syst. Evol. Microbiol.">
        <title>The Global Catalogue of Microorganisms (GCM) 10K type strain sequencing project: providing services to taxonomists for standard genome sequencing and annotation.</title>
        <authorList>
            <consortium name="The Broad Institute Genomics Platform"/>
            <consortium name="The Broad Institute Genome Sequencing Center for Infectious Disease"/>
            <person name="Wu L."/>
            <person name="Ma J."/>
        </authorList>
    </citation>
    <scope>NUCLEOTIDE SEQUENCE [LARGE SCALE GENOMIC DNA]</scope>
    <source>
        <strain evidence="2">JCM 13006</strain>
    </source>
</reference>
<organism evidence="1 2">
    <name type="scientific">Kitasatospora terrestris</name>
    <dbReference type="NCBI Taxonomy" id="258051"/>
    <lineage>
        <taxon>Bacteria</taxon>
        <taxon>Bacillati</taxon>
        <taxon>Actinomycetota</taxon>
        <taxon>Actinomycetes</taxon>
        <taxon>Kitasatosporales</taxon>
        <taxon>Streptomycetaceae</taxon>
        <taxon>Kitasatospora</taxon>
    </lineage>
</organism>
<proteinExistence type="predicted"/>
<accession>A0ABP9E4N0</accession>
<evidence type="ECO:0000313" key="2">
    <source>
        <dbReference type="Proteomes" id="UP001501752"/>
    </source>
</evidence>